<evidence type="ECO:0000256" key="1">
    <source>
        <dbReference type="SAM" id="MobiDB-lite"/>
    </source>
</evidence>
<dbReference type="EMBL" id="AMZH03013080">
    <property type="protein sequence ID" value="RRT49854.1"/>
    <property type="molecule type" value="Genomic_DNA"/>
</dbReference>
<dbReference type="Proteomes" id="UP000287651">
    <property type="component" value="Unassembled WGS sequence"/>
</dbReference>
<dbReference type="AlphaFoldDB" id="A0A426YDN5"/>
<evidence type="ECO:0000313" key="3">
    <source>
        <dbReference type="Proteomes" id="UP000287651"/>
    </source>
</evidence>
<gene>
    <name evidence="2" type="ORF">B296_00041416</name>
</gene>
<evidence type="ECO:0000313" key="2">
    <source>
        <dbReference type="EMBL" id="RRT49854.1"/>
    </source>
</evidence>
<sequence>MLPSSMQGGYVAAAEREGEEPWQRRQNQGSNRYSDGRSLSLARRSSTGRDGPAISSKKGWTRRSLLKDQERVSSMVGVAAAVIDGGTRDGNAGCSTIEGHGGGARVEGELGIGGGGPMLAEEEEDNKAGDSDGGEGFKKGQQPG</sequence>
<feature type="compositionally biased region" description="Gly residues" evidence="1">
    <location>
        <begin position="99"/>
        <end position="117"/>
    </location>
</feature>
<proteinExistence type="predicted"/>
<organism evidence="2 3">
    <name type="scientific">Ensete ventricosum</name>
    <name type="common">Abyssinian banana</name>
    <name type="synonym">Musa ensete</name>
    <dbReference type="NCBI Taxonomy" id="4639"/>
    <lineage>
        <taxon>Eukaryota</taxon>
        <taxon>Viridiplantae</taxon>
        <taxon>Streptophyta</taxon>
        <taxon>Embryophyta</taxon>
        <taxon>Tracheophyta</taxon>
        <taxon>Spermatophyta</taxon>
        <taxon>Magnoliopsida</taxon>
        <taxon>Liliopsida</taxon>
        <taxon>Zingiberales</taxon>
        <taxon>Musaceae</taxon>
        <taxon>Ensete</taxon>
    </lineage>
</organism>
<feature type="region of interest" description="Disordered" evidence="1">
    <location>
        <begin position="1"/>
        <end position="66"/>
    </location>
</feature>
<name>A0A426YDN5_ENSVE</name>
<feature type="region of interest" description="Disordered" evidence="1">
    <location>
        <begin position="98"/>
        <end position="144"/>
    </location>
</feature>
<accession>A0A426YDN5</accession>
<feature type="compositionally biased region" description="Basic and acidic residues" evidence="1">
    <location>
        <begin position="126"/>
        <end position="138"/>
    </location>
</feature>
<comment type="caution">
    <text evidence="2">The sequence shown here is derived from an EMBL/GenBank/DDBJ whole genome shotgun (WGS) entry which is preliminary data.</text>
</comment>
<feature type="compositionally biased region" description="Polar residues" evidence="1">
    <location>
        <begin position="24"/>
        <end position="33"/>
    </location>
</feature>
<reference evidence="2 3" key="1">
    <citation type="journal article" date="2014" name="Agronomy (Basel)">
        <title>A Draft Genome Sequence for Ensete ventricosum, the Drought-Tolerant Tree Against Hunger.</title>
        <authorList>
            <person name="Harrison J."/>
            <person name="Moore K.A."/>
            <person name="Paszkiewicz K."/>
            <person name="Jones T."/>
            <person name="Grant M."/>
            <person name="Ambacheew D."/>
            <person name="Muzemil S."/>
            <person name="Studholme D.J."/>
        </authorList>
    </citation>
    <scope>NUCLEOTIDE SEQUENCE [LARGE SCALE GENOMIC DNA]</scope>
</reference>
<protein>
    <submittedName>
        <fullName evidence="2">Uncharacterized protein</fullName>
    </submittedName>
</protein>
<feature type="compositionally biased region" description="Basic and acidic residues" evidence="1">
    <location>
        <begin position="14"/>
        <end position="23"/>
    </location>
</feature>